<keyword evidence="2" id="KW-0575">Peroxidase</keyword>
<gene>
    <name evidence="4" type="ORF">METZ01_LOCUS487612</name>
</gene>
<dbReference type="GO" id="GO:0006979">
    <property type="term" value="P:response to oxidative stress"/>
    <property type="evidence" value="ECO:0007669"/>
    <property type="project" value="InterPro"/>
</dbReference>
<dbReference type="InterPro" id="IPR000889">
    <property type="entry name" value="Glutathione_peroxidase"/>
</dbReference>
<dbReference type="AlphaFoldDB" id="A0A383CSX9"/>
<dbReference type="SUPFAM" id="SSF52833">
    <property type="entry name" value="Thioredoxin-like"/>
    <property type="match status" value="1"/>
</dbReference>
<name>A0A383CSX9_9ZZZZ</name>
<dbReference type="InterPro" id="IPR036249">
    <property type="entry name" value="Thioredoxin-like_sf"/>
</dbReference>
<dbReference type="GO" id="GO:0004601">
    <property type="term" value="F:peroxidase activity"/>
    <property type="evidence" value="ECO:0007669"/>
    <property type="project" value="UniProtKB-KW"/>
</dbReference>
<keyword evidence="3" id="KW-0560">Oxidoreductase</keyword>
<dbReference type="EMBL" id="UINC01211033">
    <property type="protein sequence ID" value="SVE34758.1"/>
    <property type="molecule type" value="Genomic_DNA"/>
</dbReference>
<dbReference type="PANTHER" id="PTHR11592:SF78">
    <property type="entry name" value="GLUTATHIONE PEROXIDASE"/>
    <property type="match status" value="1"/>
</dbReference>
<evidence type="ECO:0008006" key="5">
    <source>
        <dbReference type="Google" id="ProtNLM"/>
    </source>
</evidence>
<dbReference type="PANTHER" id="PTHR11592">
    <property type="entry name" value="GLUTATHIONE PEROXIDASE"/>
    <property type="match status" value="1"/>
</dbReference>
<proteinExistence type="inferred from homology"/>
<dbReference type="PRINTS" id="PR01011">
    <property type="entry name" value="GLUTPROXDASE"/>
</dbReference>
<accession>A0A383CSX9</accession>
<feature type="non-terminal residue" evidence="4">
    <location>
        <position position="88"/>
    </location>
</feature>
<organism evidence="4">
    <name type="scientific">marine metagenome</name>
    <dbReference type="NCBI Taxonomy" id="408172"/>
    <lineage>
        <taxon>unclassified sequences</taxon>
        <taxon>metagenomes</taxon>
        <taxon>ecological metagenomes</taxon>
    </lineage>
</organism>
<dbReference type="Pfam" id="PF00255">
    <property type="entry name" value="GSHPx"/>
    <property type="match status" value="1"/>
</dbReference>
<dbReference type="PROSITE" id="PS00460">
    <property type="entry name" value="GLUTATHIONE_PEROXID_1"/>
    <property type="match status" value="1"/>
</dbReference>
<evidence type="ECO:0000256" key="2">
    <source>
        <dbReference type="ARBA" id="ARBA00022559"/>
    </source>
</evidence>
<comment type="similarity">
    <text evidence="1">Belongs to the glutathione peroxidase family.</text>
</comment>
<evidence type="ECO:0000256" key="3">
    <source>
        <dbReference type="ARBA" id="ARBA00023002"/>
    </source>
</evidence>
<evidence type="ECO:0000256" key="1">
    <source>
        <dbReference type="ARBA" id="ARBA00006926"/>
    </source>
</evidence>
<dbReference type="Gene3D" id="3.40.30.10">
    <property type="entry name" value="Glutaredoxin"/>
    <property type="match status" value="1"/>
</dbReference>
<reference evidence="4" key="1">
    <citation type="submission" date="2018-05" db="EMBL/GenBank/DDBJ databases">
        <authorList>
            <person name="Lanie J.A."/>
            <person name="Ng W.-L."/>
            <person name="Kazmierczak K.M."/>
            <person name="Andrzejewski T.M."/>
            <person name="Davidsen T.M."/>
            <person name="Wayne K.J."/>
            <person name="Tettelin H."/>
            <person name="Glass J.I."/>
            <person name="Rusch D."/>
            <person name="Podicherti R."/>
            <person name="Tsui H.-C.T."/>
            <person name="Winkler M.E."/>
        </authorList>
    </citation>
    <scope>NUCLEOTIDE SEQUENCE</scope>
</reference>
<dbReference type="InterPro" id="IPR029759">
    <property type="entry name" value="GPX_AS"/>
</dbReference>
<protein>
    <recommendedName>
        <fullName evidence="5">Glutathione peroxidase</fullName>
    </recommendedName>
</protein>
<dbReference type="PROSITE" id="PS51355">
    <property type="entry name" value="GLUTATHIONE_PEROXID_3"/>
    <property type="match status" value="1"/>
</dbReference>
<sequence length="88" mass="10388">MYFYKKFIIVIFFCNLVAEETQNYWSTFYDYSAVSIDGDTIRMEKYKDKKILLVNVASNCGYTPQYKDLQKLHENYGKELAILGFPSN</sequence>
<evidence type="ECO:0000313" key="4">
    <source>
        <dbReference type="EMBL" id="SVE34758.1"/>
    </source>
</evidence>